<dbReference type="Proteomes" id="UP001489509">
    <property type="component" value="Unassembled WGS sequence"/>
</dbReference>
<organism evidence="2 3">
    <name type="scientific">Solibaculum intestinale</name>
    <dbReference type="NCBI Taxonomy" id="3133165"/>
    <lineage>
        <taxon>Bacteria</taxon>
        <taxon>Bacillati</taxon>
        <taxon>Bacillota</taxon>
        <taxon>Clostridia</taxon>
        <taxon>Eubacteriales</taxon>
        <taxon>Oscillospiraceae</taxon>
        <taxon>Solibaculum</taxon>
    </lineage>
</organism>
<reference evidence="2 3" key="1">
    <citation type="submission" date="2024-03" db="EMBL/GenBank/DDBJ databases">
        <title>Human intestinal bacterial collection.</title>
        <authorList>
            <person name="Pauvert C."/>
            <person name="Hitch T.C.A."/>
            <person name="Clavel T."/>
        </authorList>
    </citation>
    <scope>NUCLEOTIDE SEQUENCE [LARGE SCALE GENOMIC DNA]</scope>
    <source>
        <strain evidence="2 3">CLA-JM-H44</strain>
    </source>
</reference>
<dbReference type="InterPro" id="IPR051532">
    <property type="entry name" value="Ester_Hydrolysis_Enzymes"/>
</dbReference>
<dbReference type="EC" id="3.1.-.-" evidence="2"/>
<gene>
    <name evidence="2" type="ORF">WMO26_03600</name>
</gene>
<proteinExistence type="predicted"/>
<dbReference type="InterPro" id="IPR013830">
    <property type="entry name" value="SGNH_hydro"/>
</dbReference>
<dbReference type="Gene3D" id="3.40.50.1110">
    <property type="entry name" value="SGNH hydrolase"/>
    <property type="match status" value="1"/>
</dbReference>
<dbReference type="InterPro" id="IPR036514">
    <property type="entry name" value="SGNH_hydro_sf"/>
</dbReference>
<keyword evidence="3" id="KW-1185">Reference proteome</keyword>
<dbReference type="RefSeq" id="WP_349218186.1">
    <property type="nucleotide sequence ID" value="NZ_JBBMFD010000003.1"/>
</dbReference>
<name>A0ABV1DY16_9FIRM</name>
<evidence type="ECO:0000259" key="1">
    <source>
        <dbReference type="Pfam" id="PF13472"/>
    </source>
</evidence>
<evidence type="ECO:0000313" key="3">
    <source>
        <dbReference type="Proteomes" id="UP001489509"/>
    </source>
</evidence>
<accession>A0ABV1DY16</accession>
<dbReference type="PANTHER" id="PTHR30383:SF5">
    <property type="entry name" value="SGNH HYDROLASE-TYPE ESTERASE DOMAIN-CONTAINING PROTEIN"/>
    <property type="match status" value="1"/>
</dbReference>
<dbReference type="SUPFAM" id="SSF52266">
    <property type="entry name" value="SGNH hydrolase"/>
    <property type="match status" value="1"/>
</dbReference>
<evidence type="ECO:0000313" key="2">
    <source>
        <dbReference type="EMBL" id="MEQ2439909.1"/>
    </source>
</evidence>
<dbReference type="GO" id="GO:0016787">
    <property type="term" value="F:hydrolase activity"/>
    <property type="evidence" value="ECO:0007669"/>
    <property type="project" value="UniProtKB-KW"/>
</dbReference>
<comment type="caution">
    <text evidence="2">The sequence shown here is derived from an EMBL/GenBank/DDBJ whole genome shotgun (WGS) entry which is preliminary data.</text>
</comment>
<dbReference type="EMBL" id="JBBMFD010000003">
    <property type="protein sequence ID" value="MEQ2439909.1"/>
    <property type="molecule type" value="Genomic_DNA"/>
</dbReference>
<dbReference type="CDD" id="cd01834">
    <property type="entry name" value="SGNH_hydrolase_like_2"/>
    <property type="match status" value="1"/>
</dbReference>
<protein>
    <submittedName>
        <fullName evidence="2">SGNH/GDSL hydrolase family protein</fullName>
        <ecNumber evidence="2">3.1.-.-</ecNumber>
    </submittedName>
</protein>
<keyword evidence="2" id="KW-0378">Hydrolase</keyword>
<dbReference type="PANTHER" id="PTHR30383">
    <property type="entry name" value="THIOESTERASE 1/PROTEASE 1/LYSOPHOSPHOLIPASE L1"/>
    <property type="match status" value="1"/>
</dbReference>
<feature type="domain" description="SGNH hydrolase-type esterase" evidence="1">
    <location>
        <begin position="11"/>
        <end position="200"/>
    </location>
</feature>
<sequence length="221" mass="24721">MRIGTNEKIVFIGDSVTDCGRVRPVGEGLDHPYGQGYVRDVAGLMQSVYPERNIRVVNMGINGNTSLDLKARFESDALALKPDWLSIMVGVNDVWRQFDSPASPELWVLPDVYEATLHELAAKAKPQVKGLVLMTPHYMEPNKKEPMRARMDEYGAIVKQVAEQTGAVFVDTQAALDRLLCHMHSSNIAWDRVHPNHIGHMAIARAFLNAMEFSFDHQPLA</sequence>
<dbReference type="Pfam" id="PF13472">
    <property type="entry name" value="Lipase_GDSL_2"/>
    <property type="match status" value="1"/>
</dbReference>